<dbReference type="Proteomes" id="UP000008206">
    <property type="component" value="Chromosome"/>
</dbReference>
<protein>
    <recommendedName>
        <fullName evidence="3">YbjN domain-containing protein</fullName>
    </recommendedName>
</protein>
<dbReference type="SUPFAM" id="SSF69635">
    <property type="entry name" value="Type III secretory system chaperone-like"/>
    <property type="match status" value="1"/>
</dbReference>
<keyword evidence="2" id="KW-1185">Reference proteome</keyword>
<dbReference type="eggNOG" id="ENOG50314XV">
    <property type="taxonomic scope" value="Bacteria"/>
</dbReference>
<dbReference type="InterPro" id="IPR019660">
    <property type="entry name" value="Put_sensory_transdc_reg_YbjN"/>
</dbReference>
<accession>E0UHY3</accession>
<evidence type="ECO:0000313" key="2">
    <source>
        <dbReference type="Proteomes" id="UP000008206"/>
    </source>
</evidence>
<evidence type="ECO:0008006" key="3">
    <source>
        <dbReference type="Google" id="ProtNLM"/>
    </source>
</evidence>
<dbReference type="CDD" id="cd17036">
    <property type="entry name" value="T3SC_YbjN-like_1"/>
    <property type="match status" value="1"/>
</dbReference>
<organism evidence="1 2">
    <name type="scientific">Gloeothece verrucosa (strain PCC 7822)</name>
    <name type="common">Cyanothece sp. (strain PCC 7822)</name>
    <dbReference type="NCBI Taxonomy" id="497965"/>
    <lineage>
        <taxon>Bacteria</taxon>
        <taxon>Bacillati</taxon>
        <taxon>Cyanobacteriota</taxon>
        <taxon>Cyanophyceae</taxon>
        <taxon>Oscillatoriophycideae</taxon>
        <taxon>Chroococcales</taxon>
        <taxon>Aphanothecaceae</taxon>
        <taxon>Gloeothece</taxon>
        <taxon>Gloeothece verrucosa</taxon>
    </lineage>
</organism>
<gene>
    <name evidence="1" type="ordered locus">Cyan7822_2541</name>
</gene>
<proteinExistence type="predicted"/>
<dbReference type="EMBL" id="CP002198">
    <property type="protein sequence ID" value="ADN14513.1"/>
    <property type="molecule type" value="Genomic_DNA"/>
</dbReference>
<reference evidence="2" key="1">
    <citation type="journal article" date="2011" name="MBio">
        <title>Novel metabolic attributes of the genus Cyanothece, comprising a group of unicellular nitrogen-fixing Cyanobacteria.</title>
        <authorList>
            <person name="Bandyopadhyay A."/>
            <person name="Elvitigala T."/>
            <person name="Welsh E."/>
            <person name="Stockel J."/>
            <person name="Liberton M."/>
            <person name="Min H."/>
            <person name="Sherman L.A."/>
            <person name="Pakrasi H.B."/>
        </authorList>
    </citation>
    <scope>NUCLEOTIDE SEQUENCE [LARGE SCALE GENOMIC DNA]</scope>
    <source>
        <strain evidence="2">PCC 7822</strain>
    </source>
</reference>
<sequence length="166" mass="18615">MTNANLETPTENQPQDSESLQAYIDEEIAETSHQEVIETVISSLEQNESAMVSHTERGPLWRFQYGSVEVFVQLSGEKDEDLLTVWANVLKLPASDEPGLMRKILEMNWSETFETRFALINDQVVVLYQRTVADLSPGEISRAITLVATIADDHDEALKEEFGGNA</sequence>
<dbReference type="OrthoDB" id="424058at2"/>
<dbReference type="HOGENOM" id="CLU_119942_0_0_3"/>
<dbReference type="Pfam" id="PF10722">
    <property type="entry name" value="YbjN"/>
    <property type="match status" value="1"/>
</dbReference>
<dbReference type="KEGG" id="cyj:Cyan7822_2541"/>
<dbReference type="STRING" id="497965.Cyan7822_2541"/>
<dbReference type="AlphaFoldDB" id="E0UHY3"/>
<dbReference type="Gene3D" id="3.30.1460.10">
    <property type="match status" value="1"/>
</dbReference>
<dbReference type="RefSeq" id="WP_013322618.1">
    <property type="nucleotide sequence ID" value="NC_014501.1"/>
</dbReference>
<name>E0UHY3_GLOV7</name>
<evidence type="ECO:0000313" key="1">
    <source>
        <dbReference type="EMBL" id="ADN14513.1"/>
    </source>
</evidence>